<dbReference type="SUPFAM" id="SSF53850">
    <property type="entry name" value="Periplasmic binding protein-like II"/>
    <property type="match status" value="1"/>
</dbReference>
<organism evidence="1 2">
    <name type="scientific">Acetobacter senegalensis</name>
    <dbReference type="NCBI Taxonomy" id="446692"/>
    <lineage>
        <taxon>Bacteria</taxon>
        <taxon>Pseudomonadati</taxon>
        <taxon>Pseudomonadota</taxon>
        <taxon>Alphaproteobacteria</taxon>
        <taxon>Acetobacterales</taxon>
        <taxon>Acetobacteraceae</taxon>
        <taxon>Acetobacter</taxon>
    </lineage>
</organism>
<dbReference type="AlphaFoldDB" id="A0A149TYZ9"/>
<dbReference type="OrthoDB" id="7467011at2"/>
<evidence type="ECO:0000313" key="1">
    <source>
        <dbReference type="EMBL" id="KXV58358.1"/>
    </source>
</evidence>
<evidence type="ECO:0000313" key="2">
    <source>
        <dbReference type="Proteomes" id="UP000075360"/>
    </source>
</evidence>
<dbReference type="Proteomes" id="UP000075360">
    <property type="component" value="Unassembled WGS sequence"/>
</dbReference>
<dbReference type="PATRIC" id="fig|446692.4.peg.886"/>
<dbReference type="Gene3D" id="3.40.190.10">
    <property type="entry name" value="Periplasmic binding protein-like II"/>
    <property type="match status" value="1"/>
</dbReference>
<dbReference type="EMBL" id="LHZU01000138">
    <property type="protein sequence ID" value="KXV58358.1"/>
    <property type="molecule type" value="Genomic_DNA"/>
</dbReference>
<dbReference type="Gene3D" id="3.40.190.270">
    <property type="match status" value="1"/>
</dbReference>
<dbReference type="RefSeq" id="WP_061472132.1">
    <property type="nucleotide sequence ID" value="NZ_LHZU01000138.1"/>
</dbReference>
<gene>
    <name evidence="1" type="ORF">AD948_11770</name>
</gene>
<reference evidence="1 2" key="1">
    <citation type="submission" date="2015-06" db="EMBL/GenBank/DDBJ databases">
        <title>Improved classification and identification of acetic acid bacteria using matrix-assisted laser desorption/ionization time-of-flight mass spectrometry; Gluconobacter nephelii and Gluconobacter uchimurae are later heterotypic synonyms of Gluconobacter japonicus and Gluconobacter oxydans, respectively.</title>
        <authorList>
            <person name="Li L."/>
            <person name="Cleenwerck I."/>
            <person name="De Vuyst L."/>
            <person name="Vandamme P."/>
        </authorList>
    </citation>
    <scope>NUCLEOTIDE SEQUENCE [LARGE SCALE GENOMIC DNA]</scope>
    <source>
        <strain evidence="1 2">LMG 23690</strain>
    </source>
</reference>
<sequence>MNDIFYYTRCPAPTAVGVGVATRQLQQLIEASGLTPQALQDVLNPAIRRHHFEHGIANLLREGGNIPAIWARSRGARTRLLGITWLDEFQAILVRADSSAVSIRDLVGLRFAVPDNQGQKLDVARISVLRGIQQALRTGGLEPKDVQLVSVLGGWSTSPGERGVEQFDAELQALDQGSVDAVWVKSAAGAAAVRSGMYRVLLRIDTLPDPSLRINNGTPRTLTFHEDFLAAQPALAAGIVNEITKAVVDIGGDRQRLWSLLADETGQAIEDAEAAFTRFQADNLIPRLTPERVSALQEQADFLFAEGFIIQPVNVSEWALDPSTLSPTS</sequence>
<protein>
    <submittedName>
        <fullName evidence="1">Uncharacterized protein</fullName>
    </submittedName>
</protein>
<accession>A0A149TYZ9</accession>
<proteinExistence type="predicted"/>
<comment type="caution">
    <text evidence="1">The sequence shown here is derived from an EMBL/GenBank/DDBJ whole genome shotgun (WGS) entry which is preliminary data.</text>
</comment>
<name>A0A149TYZ9_9PROT</name>
<dbReference type="PANTHER" id="PTHR30024">
    <property type="entry name" value="ALIPHATIC SULFONATES-BINDING PROTEIN-RELATED"/>
    <property type="match status" value="1"/>
</dbReference>